<dbReference type="Pfam" id="PF00512">
    <property type="entry name" value="HisKA"/>
    <property type="match status" value="1"/>
</dbReference>
<dbReference type="InterPro" id="IPR005467">
    <property type="entry name" value="His_kinase_dom"/>
</dbReference>
<keyword evidence="8 15" id="KW-0812">Transmembrane</keyword>
<evidence type="ECO:0000256" key="6">
    <source>
        <dbReference type="ARBA" id="ARBA00022553"/>
    </source>
</evidence>
<evidence type="ECO:0000256" key="2">
    <source>
        <dbReference type="ARBA" id="ARBA00004429"/>
    </source>
</evidence>
<proteinExistence type="predicted"/>
<dbReference type="SUPFAM" id="SSF55874">
    <property type="entry name" value="ATPase domain of HSP90 chaperone/DNA topoisomerase II/histidine kinase"/>
    <property type="match status" value="1"/>
</dbReference>
<dbReference type="SMART" id="SM00388">
    <property type="entry name" value="HisKA"/>
    <property type="match status" value="1"/>
</dbReference>
<evidence type="ECO:0000256" key="3">
    <source>
        <dbReference type="ARBA" id="ARBA00012438"/>
    </source>
</evidence>
<protein>
    <recommendedName>
        <fullName evidence="3">histidine kinase</fullName>
        <ecNumber evidence="3">2.7.13.3</ecNumber>
    </recommendedName>
</protein>
<evidence type="ECO:0000256" key="13">
    <source>
        <dbReference type="ARBA" id="ARBA00023012"/>
    </source>
</evidence>
<keyword evidence="9" id="KW-0547">Nucleotide-binding</keyword>
<dbReference type="Gene3D" id="3.30.565.10">
    <property type="entry name" value="Histidine kinase-like ATPase, C-terminal domain"/>
    <property type="match status" value="1"/>
</dbReference>
<evidence type="ECO:0000256" key="15">
    <source>
        <dbReference type="SAM" id="Phobius"/>
    </source>
</evidence>
<dbReference type="InterPro" id="IPR003661">
    <property type="entry name" value="HisK_dim/P_dom"/>
</dbReference>
<keyword evidence="11" id="KW-0067">ATP-binding</keyword>
<dbReference type="InterPro" id="IPR036890">
    <property type="entry name" value="HATPase_C_sf"/>
</dbReference>
<dbReference type="CDD" id="cd00082">
    <property type="entry name" value="HisKA"/>
    <property type="match status" value="1"/>
</dbReference>
<feature type="transmembrane region" description="Helical" evidence="15">
    <location>
        <begin position="187"/>
        <end position="206"/>
    </location>
</feature>
<evidence type="ECO:0000256" key="9">
    <source>
        <dbReference type="ARBA" id="ARBA00022741"/>
    </source>
</evidence>
<keyword evidence="6" id="KW-0597">Phosphoprotein</keyword>
<keyword evidence="5" id="KW-0997">Cell inner membrane</keyword>
<dbReference type="SUPFAM" id="SSF47384">
    <property type="entry name" value="Homodimeric domain of signal transducing histidine kinase"/>
    <property type="match status" value="1"/>
</dbReference>
<gene>
    <name evidence="18" type="ORF">TSACC_148</name>
</gene>
<dbReference type="InterPro" id="IPR004358">
    <property type="entry name" value="Sig_transdc_His_kin-like_C"/>
</dbReference>
<evidence type="ECO:0000256" key="5">
    <source>
        <dbReference type="ARBA" id="ARBA00022519"/>
    </source>
</evidence>
<dbReference type="InParanoid" id="A0A146G1G6"/>
<dbReference type="PANTHER" id="PTHR44936:SF5">
    <property type="entry name" value="SENSOR HISTIDINE KINASE ENVZ"/>
    <property type="match status" value="1"/>
</dbReference>
<keyword evidence="7" id="KW-0808">Transferase</keyword>
<evidence type="ECO:0000259" key="17">
    <source>
        <dbReference type="PROSITE" id="PS50885"/>
    </source>
</evidence>
<evidence type="ECO:0000256" key="14">
    <source>
        <dbReference type="ARBA" id="ARBA00023136"/>
    </source>
</evidence>
<dbReference type="GO" id="GO:0000155">
    <property type="term" value="F:phosphorelay sensor kinase activity"/>
    <property type="evidence" value="ECO:0007669"/>
    <property type="project" value="InterPro"/>
</dbReference>
<evidence type="ECO:0000256" key="10">
    <source>
        <dbReference type="ARBA" id="ARBA00022777"/>
    </source>
</evidence>
<evidence type="ECO:0000256" key="4">
    <source>
        <dbReference type="ARBA" id="ARBA00022475"/>
    </source>
</evidence>
<sequence>MRIWPRTLTGQLILVLLLALAISQIVTLFIYRFERARALRVVIGEECLGRAVSAFRLAEGVPPNQRKSVLKTIETPLTRYWLTHDEISSEEWQREARDHLLKPTSAAGSNNPTASMFARETMLNQLSTASWRELPGGTWLLQKPLHILDLAAWNGFGFKMQLNDGEYLNMIYAKPEYLMQSALTPGYYTALVITVLIFAGAALLIARRIVRPLRHLTKSAERLGRGHEVEILREEGPEDIRATISAFNRMQVRLNRFLTDRTRMLAAISHDLRTPITSLRLRTEFIADEEMRQKFNATLDEMQGMAEASLSFAKSESTAETTRVVDLDALLESICDDITELGGKVDLTSPGRLPYKCRSDSLRRALRNIIENAVRYGECARVTLHRHSDRIDITVEDDGPGIPAADRERVFEPFVRLESSRNRDTGGVGLGLSIARSIIRNHGGEITLSQGNKGLRVLIQLPPVCPNLA</sequence>
<dbReference type="GO" id="GO:0005524">
    <property type="term" value="F:ATP binding"/>
    <property type="evidence" value="ECO:0007669"/>
    <property type="project" value="UniProtKB-KW"/>
</dbReference>
<organism evidence="18 19">
    <name type="scientific">Terrimicrobium sacchariphilum</name>
    <dbReference type="NCBI Taxonomy" id="690879"/>
    <lineage>
        <taxon>Bacteria</taxon>
        <taxon>Pseudomonadati</taxon>
        <taxon>Verrucomicrobiota</taxon>
        <taxon>Terrimicrobiia</taxon>
        <taxon>Terrimicrobiales</taxon>
        <taxon>Terrimicrobiaceae</taxon>
        <taxon>Terrimicrobium</taxon>
    </lineage>
</organism>
<feature type="domain" description="HAMP" evidence="17">
    <location>
        <begin position="207"/>
        <end position="259"/>
    </location>
</feature>
<evidence type="ECO:0000313" key="18">
    <source>
        <dbReference type="EMBL" id="GAT31500.1"/>
    </source>
</evidence>
<dbReference type="Gene3D" id="1.10.287.130">
    <property type="match status" value="1"/>
</dbReference>
<accession>A0A146G1G6</accession>
<evidence type="ECO:0000259" key="16">
    <source>
        <dbReference type="PROSITE" id="PS50109"/>
    </source>
</evidence>
<dbReference type="GO" id="GO:0005886">
    <property type="term" value="C:plasma membrane"/>
    <property type="evidence" value="ECO:0007669"/>
    <property type="project" value="UniProtKB-SubCell"/>
</dbReference>
<evidence type="ECO:0000256" key="1">
    <source>
        <dbReference type="ARBA" id="ARBA00000085"/>
    </source>
</evidence>
<name>A0A146G1G6_TERSA</name>
<keyword evidence="4" id="KW-1003">Cell membrane</keyword>
<dbReference type="PANTHER" id="PTHR44936">
    <property type="entry name" value="SENSOR PROTEIN CREC"/>
    <property type="match status" value="1"/>
</dbReference>
<evidence type="ECO:0000313" key="19">
    <source>
        <dbReference type="Proteomes" id="UP000076023"/>
    </source>
</evidence>
<dbReference type="InterPro" id="IPR003594">
    <property type="entry name" value="HATPase_dom"/>
</dbReference>
<dbReference type="AlphaFoldDB" id="A0A146G1G6"/>
<dbReference type="InterPro" id="IPR003660">
    <property type="entry name" value="HAMP_dom"/>
</dbReference>
<dbReference type="OrthoDB" id="9804645at2"/>
<dbReference type="PROSITE" id="PS50109">
    <property type="entry name" value="HIS_KIN"/>
    <property type="match status" value="1"/>
</dbReference>
<reference evidence="19" key="1">
    <citation type="journal article" date="2017" name="Genome Announc.">
        <title>Draft Genome Sequence of Terrimicrobium sacchariphilum NM-5T, a Facultative Anaerobic Soil Bacterium of the Class Spartobacteria.</title>
        <authorList>
            <person name="Qiu Y.L."/>
            <person name="Tourlousse D.M."/>
            <person name="Matsuura N."/>
            <person name="Ohashi A."/>
            <person name="Sekiguchi Y."/>
        </authorList>
    </citation>
    <scope>NUCLEOTIDE SEQUENCE [LARGE SCALE GENOMIC DNA]</scope>
    <source>
        <strain evidence="19">NM-5</strain>
    </source>
</reference>
<dbReference type="Pfam" id="PF00672">
    <property type="entry name" value="HAMP"/>
    <property type="match status" value="1"/>
</dbReference>
<dbReference type="Proteomes" id="UP000076023">
    <property type="component" value="Unassembled WGS sequence"/>
</dbReference>
<dbReference type="Gene3D" id="6.10.340.10">
    <property type="match status" value="1"/>
</dbReference>
<dbReference type="SMART" id="SM00304">
    <property type="entry name" value="HAMP"/>
    <property type="match status" value="1"/>
</dbReference>
<dbReference type="EC" id="2.7.13.3" evidence="3"/>
<comment type="catalytic activity">
    <reaction evidence="1">
        <text>ATP + protein L-histidine = ADP + protein N-phospho-L-histidine.</text>
        <dbReference type="EC" id="2.7.13.3"/>
    </reaction>
</comment>
<keyword evidence="14 15" id="KW-0472">Membrane</keyword>
<dbReference type="PROSITE" id="PS50885">
    <property type="entry name" value="HAMP"/>
    <property type="match status" value="1"/>
</dbReference>
<keyword evidence="19" id="KW-1185">Reference proteome</keyword>
<keyword evidence="12 15" id="KW-1133">Transmembrane helix</keyword>
<keyword evidence="10 18" id="KW-0418">Kinase</keyword>
<dbReference type="CDD" id="cd00075">
    <property type="entry name" value="HATPase"/>
    <property type="match status" value="1"/>
</dbReference>
<feature type="domain" description="Histidine kinase" evidence="16">
    <location>
        <begin position="267"/>
        <end position="465"/>
    </location>
</feature>
<dbReference type="CDD" id="cd06225">
    <property type="entry name" value="HAMP"/>
    <property type="match status" value="1"/>
</dbReference>
<keyword evidence="13" id="KW-0902">Two-component regulatory system</keyword>
<dbReference type="EMBL" id="BDCO01000001">
    <property type="protein sequence ID" value="GAT31500.1"/>
    <property type="molecule type" value="Genomic_DNA"/>
</dbReference>
<evidence type="ECO:0000256" key="8">
    <source>
        <dbReference type="ARBA" id="ARBA00022692"/>
    </source>
</evidence>
<dbReference type="STRING" id="690879.TSACC_148"/>
<evidence type="ECO:0000256" key="11">
    <source>
        <dbReference type="ARBA" id="ARBA00022840"/>
    </source>
</evidence>
<dbReference type="SMART" id="SM00387">
    <property type="entry name" value="HATPase_c"/>
    <property type="match status" value="1"/>
</dbReference>
<evidence type="ECO:0000256" key="7">
    <source>
        <dbReference type="ARBA" id="ARBA00022679"/>
    </source>
</evidence>
<dbReference type="Pfam" id="PF02518">
    <property type="entry name" value="HATPase_c"/>
    <property type="match status" value="1"/>
</dbReference>
<comment type="subcellular location">
    <subcellularLocation>
        <location evidence="2">Cell inner membrane</location>
        <topology evidence="2">Multi-pass membrane protein</topology>
    </subcellularLocation>
</comment>
<dbReference type="FunCoup" id="A0A146G1G6">
    <property type="interactions" value="97"/>
</dbReference>
<dbReference type="PRINTS" id="PR00344">
    <property type="entry name" value="BCTRLSENSOR"/>
</dbReference>
<comment type="caution">
    <text evidence="18">The sequence shown here is derived from an EMBL/GenBank/DDBJ whole genome shotgun (WGS) entry which is preliminary data.</text>
</comment>
<dbReference type="InterPro" id="IPR036097">
    <property type="entry name" value="HisK_dim/P_sf"/>
</dbReference>
<evidence type="ECO:0000256" key="12">
    <source>
        <dbReference type="ARBA" id="ARBA00022989"/>
    </source>
</evidence>
<dbReference type="RefSeq" id="WP_075077396.1">
    <property type="nucleotide sequence ID" value="NZ_BDCO01000001.1"/>
</dbReference>
<dbReference type="InterPro" id="IPR050980">
    <property type="entry name" value="2C_sensor_his_kinase"/>
</dbReference>